<evidence type="ECO:0000313" key="4">
    <source>
        <dbReference type="EMBL" id="CAE4610315.1"/>
    </source>
</evidence>
<dbReference type="PROSITE" id="PS50084">
    <property type="entry name" value="KH_TYPE_1"/>
    <property type="match status" value="1"/>
</dbReference>
<feature type="compositionally biased region" description="Acidic residues" evidence="2">
    <location>
        <begin position="389"/>
        <end position="398"/>
    </location>
</feature>
<evidence type="ECO:0000256" key="1">
    <source>
        <dbReference type="PROSITE-ProRule" id="PRU00117"/>
    </source>
</evidence>
<dbReference type="SUPFAM" id="SSF54791">
    <property type="entry name" value="Eukaryotic type KH-domain (KH-domain type I)"/>
    <property type="match status" value="1"/>
</dbReference>
<dbReference type="SMART" id="SM00322">
    <property type="entry name" value="KH"/>
    <property type="match status" value="1"/>
</dbReference>
<evidence type="ECO:0000259" key="3">
    <source>
        <dbReference type="SMART" id="SM00322"/>
    </source>
</evidence>
<dbReference type="Gene3D" id="3.30.1370.10">
    <property type="entry name" value="K Homology domain, type 1"/>
    <property type="match status" value="1"/>
</dbReference>
<organism evidence="4">
    <name type="scientific">Alexandrium monilatum</name>
    <dbReference type="NCBI Taxonomy" id="311494"/>
    <lineage>
        <taxon>Eukaryota</taxon>
        <taxon>Sar</taxon>
        <taxon>Alveolata</taxon>
        <taxon>Dinophyceae</taxon>
        <taxon>Gonyaulacales</taxon>
        <taxon>Pyrocystaceae</taxon>
        <taxon>Alexandrium</taxon>
    </lineage>
</organism>
<dbReference type="Pfam" id="PF00013">
    <property type="entry name" value="KH_1"/>
    <property type="match status" value="1"/>
</dbReference>
<feature type="region of interest" description="Disordered" evidence="2">
    <location>
        <begin position="13"/>
        <end position="52"/>
    </location>
</feature>
<dbReference type="AlphaFoldDB" id="A0A7S4VGV0"/>
<accession>A0A7S4VGV0</accession>
<protein>
    <recommendedName>
        <fullName evidence="3">K Homology domain-containing protein</fullName>
    </recommendedName>
</protein>
<gene>
    <name evidence="4" type="ORF">AMON00008_LOCUS33492</name>
</gene>
<proteinExistence type="predicted"/>
<dbReference type="InterPro" id="IPR004088">
    <property type="entry name" value="KH_dom_type_1"/>
</dbReference>
<dbReference type="CDD" id="cd00105">
    <property type="entry name" value="KH-I"/>
    <property type="match status" value="1"/>
</dbReference>
<dbReference type="InterPro" id="IPR036612">
    <property type="entry name" value="KH_dom_type_1_sf"/>
</dbReference>
<keyword evidence="1" id="KW-0694">RNA-binding</keyword>
<dbReference type="InterPro" id="IPR004087">
    <property type="entry name" value="KH_dom"/>
</dbReference>
<name>A0A7S4VGV0_9DINO</name>
<reference evidence="4" key="1">
    <citation type="submission" date="2021-01" db="EMBL/GenBank/DDBJ databases">
        <authorList>
            <person name="Corre E."/>
            <person name="Pelletier E."/>
            <person name="Niang G."/>
            <person name="Scheremetjew M."/>
            <person name="Finn R."/>
            <person name="Kale V."/>
            <person name="Holt S."/>
            <person name="Cochrane G."/>
            <person name="Meng A."/>
            <person name="Brown T."/>
            <person name="Cohen L."/>
        </authorList>
    </citation>
    <scope>NUCLEOTIDE SEQUENCE</scope>
    <source>
        <strain evidence="4">CCMP3105</strain>
    </source>
</reference>
<sequence>MCSPLGSALVSQAEKSGTSAGDCGSSYSGKRYNDGYEAPERPVKFGRPEKEQPPPAPAVFKFLAPEALANALEAFSAIVGEAAGGELDLTSSGDLFPGTSSRTACLISDNKEGIMEGMRKVLTIVVQCGECASNRPGEFQLTTIMPAKSCAMLIGVKGHNIKDLVKTSGAHVHVEGEAVGFTTGTGPGGDKVVHIKGSYVGLESAITRLVECVLEFQDQPWFPDWVVRSNAERMEDDDGKARSARMAKLSLAGRAGSSSGDMGCDEMADMAAMASMCSMMMPMQCMQMMAMNSMMPFLSMCMPFMGVGMGAGDGGLPMLADASDAGSGPGARGGGMEGGMGGMGCMPGMGGMAGMSGMGGMGGMGAGMGGMGGSCSGPSSTPGPKVEEVAEDDANEVD</sequence>
<feature type="region of interest" description="Disordered" evidence="2">
    <location>
        <begin position="372"/>
        <end position="398"/>
    </location>
</feature>
<dbReference type="GO" id="GO:0003723">
    <property type="term" value="F:RNA binding"/>
    <property type="evidence" value="ECO:0007669"/>
    <property type="project" value="UniProtKB-UniRule"/>
</dbReference>
<dbReference type="EMBL" id="HBNR01048016">
    <property type="protein sequence ID" value="CAE4610315.1"/>
    <property type="molecule type" value="Transcribed_RNA"/>
</dbReference>
<evidence type="ECO:0000256" key="2">
    <source>
        <dbReference type="SAM" id="MobiDB-lite"/>
    </source>
</evidence>
<feature type="compositionally biased region" description="Basic and acidic residues" evidence="2">
    <location>
        <begin position="31"/>
        <end position="52"/>
    </location>
</feature>
<feature type="domain" description="K Homology" evidence="3">
    <location>
        <begin position="137"/>
        <end position="214"/>
    </location>
</feature>